<dbReference type="InterPro" id="IPR000477">
    <property type="entry name" value="RT_dom"/>
</dbReference>
<accession>A0ABQ8TWK2</accession>
<evidence type="ECO:0000313" key="2">
    <source>
        <dbReference type="EMBL" id="KAJ4451075.1"/>
    </source>
</evidence>
<name>A0ABQ8TWK2_PERAM</name>
<dbReference type="Proteomes" id="UP001148838">
    <property type="component" value="Unassembled WGS sequence"/>
</dbReference>
<dbReference type="SUPFAM" id="SSF56672">
    <property type="entry name" value="DNA/RNA polymerases"/>
    <property type="match status" value="1"/>
</dbReference>
<feature type="domain" description="Reverse transcriptase" evidence="1">
    <location>
        <begin position="1"/>
        <end position="209"/>
    </location>
</feature>
<organism evidence="2 3">
    <name type="scientific">Periplaneta americana</name>
    <name type="common">American cockroach</name>
    <name type="synonym">Blatta americana</name>
    <dbReference type="NCBI Taxonomy" id="6978"/>
    <lineage>
        <taxon>Eukaryota</taxon>
        <taxon>Metazoa</taxon>
        <taxon>Ecdysozoa</taxon>
        <taxon>Arthropoda</taxon>
        <taxon>Hexapoda</taxon>
        <taxon>Insecta</taxon>
        <taxon>Pterygota</taxon>
        <taxon>Neoptera</taxon>
        <taxon>Polyneoptera</taxon>
        <taxon>Dictyoptera</taxon>
        <taxon>Blattodea</taxon>
        <taxon>Blattoidea</taxon>
        <taxon>Blattidae</taxon>
        <taxon>Blattinae</taxon>
        <taxon>Periplaneta</taxon>
    </lineage>
</organism>
<sequence length="348" mass="38979">MMIVENKMKVVVVKDRASGSSGDGGIGADGIHFHCNCGGESEDGYTGRRDVDGRGEEVCDVIGEDLRVRRWFVWCRWLFRAISSHSNPLDIKNGVRQGDTLACLLFNVTLEKVVRDANLLSRGTIFYRSVQILAYADDIDIVARSRRAMEDTFWNIEKAGRNMGLTINQSKTKYMACGKANLKNMPSSITIGRYDFERVDEFKYLGPTVTHSNDTSYEIKQSETVNKGQKIRIEMNCLECAALPPTVRQGMFMDDVTLCHNLGGICNRCAFHSGQHSWLDGCQAGILHRTSRRQTYGPVVQCGPTMPQTSKLSRSRRRIEHFSPTTVLLLLCTVEEYSSVLTTVEKAA</sequence>
<dbReference type="PANTHER" id="PTHR47027:SF29">
    <property type="entry name" value="C2H2-TYPE DOMAIN-CONTAINING PROTEIN"/>
    <property type="match status" value="1"/>
</dbReference>
<dbReference type="InterPro" id="IPR043502">
    <property type="entry name" value="DNA/RNA_pol_sf"/>
</dbReference>
<comment type="caution">
    <text evidence="2">The sequence shown here is derived from an EMBL/GenBank/DDBJ whole genome shotgun (WGS) entry which is preliminary data.</text>
</comment>
<gene>
    <name evidence="2" type="ORF">ANN_02513</name>
</gene>
<dbReference type="PANTHER" id="PTHR47027">
    <property type="entry name" value="REVERSE TRANSCRIPTASE DOMAIN-CONTAINING PROTEIN"/>
    <property type="match status" value="1"/>
</dbReference>
<dbReference type="Pfam" id="PF00078">
    <property type="entry name" value="RVT_1"/>
    <property type="match status" value="1"/>
</dbReference>
<evidence type="ECO:0000259" key="1">
    <source>
        <dbReference type="PROSITE" id="PS50878"/>
    </source>
</evidence>
<evidence type="ECO:0000313" key="3">
    <source>
        <dbReference type="Proteomes" id="UP001148838"/>
    </source>
</evidence>
<dbReference type="EMBL" id="JAJSOF020000001">
    <property type="protein sequence ID" value="KAJ4451075.1"/>
    <property type="molecule type" value="Genomic_DNA"/>
</dbReference>
<protein>
    <recommendedName>
        <fullName evidence="1">Reverse transcriptase domain-containing protein</fullName>
    </recommendedName>
</protein>
<dbReference type="PROSITE" id="PS50878">
    <property type="entry name" value="RT_POL"/>
    <property type="match status" value="1"/>
</dbReference>
<proteinExistence type="predicted"/>
<reference evidence="2 3" key="1">
    <citation type="journal article" date="2022" name="Allergy">
        <title>Genome assembly and annotation of Periplaneta americana reveal a comprehensive cockroach allergen profile.</title>
        <authorList>
            <person name="Wang L."/>
            <person name="Xiong Q."/>
            <person name="Saelim N."/>
            <person name="Wang L."/>
            <person name="Nong W."/>
            <person name="Wan A.T."/>
            <person name="Shi M."/>
            <person name="Liu X."/>
            <person name="Cao Q."/>
            <person name="Hui J.H.L."/>
            <person name="Sookrung N."/>
            <person name="Leung T.F."/>
            <person name="Tungtrongchitr A."/>
            <person name="Tsui S.K.W."/>
        </authorList>
    </citation>
    <scope>NUCLEOTIDE SEQUENCE [LARGE SCALE GENOMIC DNA]</scope>
    <source>
        <strain evidence="2">PWHHKU_190912</strain>
    </source>
</reference>
<keyword evidence="3" id="KW-1185">Reference proteome</keyword>